<protein>
    <submittedName>
        <fullName evidence="1">Uncharacterized protein</fullName>
    </submittedName>
</protein>
<comment type="caution">
    <text evidence="1">The sequence shown here is derived from an EMBL/GenBank/DDBJ whole genome shotgun (WGS) entry which is preliminary data.</text>
</comment>
<dbReference type="Proteomes" id="UP001157946">
    <property type="component" value="Unassembled WGS sequence"/>
</dbReference>
<accession>A0AA45WJG6</accession>
<name>A0AA45WJG6_9BACL</name>
<dbReference type="RefSeq" id="WP_102991797.1">
    <property type="nucleotide sequence ID" value="NZ_FXTU01000001.1"/>
</dbReference>
<sequence length="72" mass="8719">MAEICFWYDRSRERLVIRHCPTGEMRVIHKLQPMIRFLSAYGIRELEEAVAPCHGDDRLHLFKRMQVHQLKR</sequence>
<evidence type="ECO:0000313" key="1">
    <source>
        <dbReference type="EMBL" id="SMP03271.1"/>
    </source>
</evidence>
<keyword evidence="2" id="KW-1185">Reference proteome</keyword>
<dbReference type="AlphaFoldDB" id="A0AA45WJG6"/>
<proteinExistence type="predicted"/>
<evidence type="ECO:0000313" key="2">
    <source>
        <dbReference type="Proteomes" id="UP001157946"/>
    </source>
</evidence>
<reference evidence="1" key="1">
    <citation type="submission" date="2017-05" db="EMBL/GenBank/DDBJ databases">
        <authorList>
            <person name="Varghese N."/>
            <person name="Submissions S."/>
        </authorList>
    </citation>
    <scope>NUCLEOTIDE SEQUENCE</scope>
    <source>
        <strain evidence="1">DSM 45262</strain>
    </source>
</reference>
<dbReference type="EMBL" id="FXTU01000001">
    <property type="protein sequence ID" value="SMP03271.1"/>
    <property type="molecule type" value="Genomic_DNA"/>
</dbReference>
<organism evidence="1 2">
    <name type="scientific">Laceyella tengchongensis</name>
    <dbReference type="NCBI Taxonomy" id="574699"/>
    <lineage>
        <taxon>Bacteria</taxon>
        <taxon>Bacillati</taxon>
        <taxon>Bacillota</taxon>
        <taxon>Bacilli</taxon>
        <taxon>Bacillales</taxon>
        <taxon>Thermoactinomycetaceae</taxon>
        <taxon>Laceyella</taxon>
    </lineage>
</organism>
<gene>
    <name evidence="1" type="ORF">SAMN06265361_101428</name>
</gene>